<comment type="caution">
    <text evidence="4">The sequence shown here is derived from an EMBL/GenBank/DDBJ whole genome shotgun (WGS) entry which is preliminary data.</text>
</comment>
<reference evidence="4 5" key="1">
    <citation type="submission" date="2020-04" db="EMBL/GenBank/DDBJ databases">
        <authorList>
            <person name="Hitch T.C.A."/>
            <person name="Wylensek D."/>
            <person name="Clavel T."/>
        </authorList>
    </citation>
    <scope>NUCLEOTIDE SEQUENCE [LARGE SCALE GENOMIC DNA]</scope>
    <source>
        <strain evidence="4 5">Oil-RF-744-FAT-WT-6-1</strain>
    </source>
</reference>
<feature type="transmembrane region" description="Helical" evidence="2">
    <location>
        <begin position="25"/>
        <end position="45"/>
    </location>
</feature>
<gene>
    <name evidence="4" type="ORF">HF872_01100</name>
</gene>
<dbReference type="RefSeq" id="WP_170087051.1">
    <property type="nucleotide sequence ID" value="NZ_JABAFG010000001.1"/>
</dbReference>
<dbReference type="AlphaFoldDB" id="A0A848BVY1"/>
<evidence type="ECO:0000256" key="2">
    <source>
        <dbReference type="SAM" id="Phobius"/>
    </source>
</evidence>
<dbReference type="InterPro" id="IPR025711">
    <property type="entry name" value="PepSY"/>
</dbReference>
<evidence type="ECO:0000259" key="3">
    <source>
        <dbReference type="Pfam" id="PF03413"/>
    </source>
</evidence>
<dbReference type="EMBL" id="JABAFG010000001">
    <property type="protein sequence ID" value="NME27227.1"/>
    <property type="molecule type" value="Genomic_DNA"/>
</dbReference>
<feature type="domain" description="PepSY" evidence="3">
    <location>
        <begin position="187"/>
        <end position="215"/>
    </location>
</feature>
<name>A0A848BVY1_9FIRM</name>
<protein>
    <recommendedName>
        <fullName evidence="3">PepSY domain-containing protein</fullName>
    </recommendedName>
</protein>
<evidence type="ECO:0000313" key="4">
    <source>
        <dbReference type="EMBL" id="NME27227.1"/>
    </source>
</evidence>
<proteinExistence type="predicted"/>
<keyword evidence="2" id="KW-0472">Membrane</keyword>
<keyword evidence="2" id="KW-0812">Transmembrane</keyword>
<organism evidence="4 5">
    <name type="scientific">Megasphaera hexanoica</name>
    <dbReference type="NCBI Taxonomy" id="1675036"/>
    <lineage>
        <taxon>Bacteria</taxon>
        <taxon>Bacillati</taxon>
        <taxon>Bacillota</taxon>
        <taxon>Negativicutes</taxon>
        <taxon>Veillonellales</taxon>
        <taxon>Veillonellaceae</taxon>
        <taxon>Megasphaera</taxon>
    </lineage>
</organism>
<sequence>MTQEKWNTYLHTWKSKIFTARNAKIAVTAIVICTVAGSGGAWYHHQQKQAYKEKKIQAISQMIEAQAQAQNLTLIPEEKARALAAQAIGKDESSLSFSRISLIDLEGSKHEKGEDRHKEKDKKDKKYRDKKQDREKDRTPAPGTARPDDTAGATGKGTAPDTRPAPDVQPAATAPAAPATPAATAFHPVYQIRASDGDIHYHILIDAVSGDILASRIA</sequence>
<dbReference type="Pfam" id="PF03413">
    <property type="entry name" value="PepSY"/>
    <property type="match status" value="1"/>
</dbReference>
<feature type="compositionally biased region" description="Basic and acidic residues" evidence="1">
    <location>
        <begin position="108"/>
        <end position="139"/>
    </location>
</feature>
<evidence type="ECO:0000256" key="1">
    <source>
        <dbReference type="SAM" id="MobiDB-lite"/>
    </source>
</evidence>
<accession>A0A848BVY1</accession>
<evidence type="ECO:0000313" key="5">
    <source>
        <dbReference type="Proteomes" id="UP000591071"/>
    </source>
</evidence>
<feature type="compositionally biased region" description="Low complexity" evidence="1">
    <location>
        <begin position="170"/>
        <end position="182"/>
    </location>
</feature>
<keyword evidence="2" id="KW-1133">Transmembrane helix</keyword>
<feature type="region of interest" description="Disordered" evidence="1">
    <location>
        <begin position="108"/>
        <end position="182"/>
    </location>
</feature>
<dbReference type="Proteomes" id="UP000591071">
    <property type="component" value="Unassembled WGS sequence"/>
</dbReference>